<sequence length="96" mass="11063">MDGVEMLLHGQSRSERLAMLRTQRDLLFALYADITAGRRHLSMLDPSDVWSSRSQREYSCRVAEMLGDVDVVLHYLDEALASVRSHIHEEEQMCRA</sequence>
<comment type="caution">
    <text evidence="1">The sequence shown here is derived from an EMBL/GenBank/DDBJ whole genome shotgun (WGS) entry which is preliminary data.</text>
</comment>
<dbReference type="Proteomes" id="UP000298424">
    <property type="component" value="Unassembled WGS sequence"/>
</dbReference>
<name>A0A4R8ZI64_9MICO</name>
<dbReference type="RefSeq" id="WP_104197303.1">
    <property type="nucleotide sequence ID" value="NZ_SOGT01000002.1"/>
</dbReference>
<protein>
    <submittedName>
        <fullName evidence="1">Uncharacterized protein</fullName>
    </submittedName>
</protein>
<dbReference type="EMBL" id="SOGT01000002">
    <property type="protein sequence ID" value="TFD28704.1"/>
    <property type="molecule type" value="Genomic_DNA"/>
</dbReference>
<gene>
    <name evidence="1" type="ORF">E3T27_02110</name>
</gene>
<keyword evidence="2" id="KW-1185">Reference proteome</keyword>
<accession>A0A4R8ZI64</accession>
<organism evidence="1 2">
    <name type="scientific">Cryobacterium lyxosi</name>
    <dbReference type="NCBI Taxonomy" id="1259228"/>
    <lineage>
        <taxon>Bacteria</taxon>
        <taxon>Bacillati</taxon>
        <taxon>Actinomycetota</taxon>
        <taxon>Actinomycetes</taxon>
        <taxon>Micrococcales</taxon>
        <taxon>Microbacteriaceae</taxon>
        <taxon>Cryobacterium</taxon>
    </lineage>
</organism>
<evidence type="ECO:0000313" key="2">
    <source>
        <dbReference type="Proteomes" id="UP000298424"/>
    </source>
</evidence>
<proteinExistence type="predicted"/>
<dbReference type="OrthoDB" id="5120715at2"/>
<evidence type="ECO:0000313" key="1">
    <source>
        <dbReference type="EMBL" id="TFD28704.1"/>
    </source>
</evidence>
<reference evidence="1 2" key="1">
    <citation type="submission" date="2019-03" db="EMBL/GenBank/DDBJ databases">
        <title>Genomics of glacier-inhabiting Cryobacterium strains.</title>
        <authorList>
            <person name="Liu Q."/>
            <person name="Xin Y.-H."/>
        </authorList>
    </citation>
    <scope>NUCLEOTIDE SEQUENCE [LARGE SCALE GENOMIC DNA]</scope>
    <source>
        <strain evidence="1 2">TMT1-1</strain>
    </source>
</reference>
<dbReference type="AlphaFoldDB" id="A0A4R8ZI64"/>